<dbReference type="OrthoDB" id="106200at2157"/>
<organism evidence="2 3">
    <name type="scientific">Methanolacinia petrolearia (strain DSM 11571 / OCM 486 / SEBR 4847)</name>
    <name type="common">Methanoplanus petrolearius</name>
    <dbReference type="NCBI Taxonomy" id="679926"/>
    <lineage>
        <taxon>Archaea</taxon>
        <taxon>Methanobacteriati</taxon>
        <taxon>Methanobacteriota</taxon>
        <taxon>Stenosarchaea group</taxon>
        <taxon>Methanomicrobia</taxon>
        <taxon>Methanomicrobiales</taxon>
        <taxon>Methanomicrobiaceae</taxon>
        <taxon>Methanolacinia</taxon>
    </lineage>
</organism>
<protein>
    <submittedName>
        <fullName evidence="2">Uncharacterized protein</fullName>
    </submittedName>
</protein>
<keyword evidence="1" id="KW-0812">Transmembrane</keyword>
<feature type="transmembrane region" description="Helical" evidence="1">
    <location>
        <begin position="125"/>
        <end position="151"/>
    </location>
</feature>
<dbReference type="AlphaFoldDB" id="E1RFC5"/>
<sequence precursor="true">MKNSSNEKFSGLSIYVLVIGIVAFAFGCADILVWAGFSPGIEFGIMEIAGDDFFRWAWGGLVVLMGGVIMLSGAVKSYDIRQFAKVTLGALMVLMIAATDLFARFCESIPAGEDSPEFFNSLGGFIGGFAPPYSPAILLLPFILVLVYLAVRYDKENQ</sequence>
<dbReference type="HOGENOM" id="CLU_1700299_0_0_2"/>
<keyword evidence="3" id="KW-1185">Reference proteome</keyword>
<name>E1RFC5_METP4</name>
<dbReference type="eggNOG" id="arCOG10421">
    <property type="taxonomic scope" value="Archaea"/>
</dbReference>
<keyword evidence="1" id="KW-0472">Membrane</keyword>
<keyword evidence="1" id="KW-1133">Transmembrane helix</keyword>
<proteinExistence type="predicted"/>
<gene>
    <name evidence="2" type="ordered locus">Mpet_0297</name>
</gene>
<feature type="transmembrane region" description="Helical" evidence="1">
    <location>
        <begin position="86"/>
        <end position="105"/>
    </location>
</feature>
<reference evidence="2 3" key="1">
    <citation type="journal article" date="2010" name="Stand. Genomic Sci.">
        <title>Complete genome sequence of Methanoplanus petrolearius type strain (SEBR 4847).</title>
        <authorList>
            <person name="Brambilla E."/>
            <person name="Djao O.D."/>
            <person name="Daligault H."/>
            <person name="Lapidus A."/>
            <person name="Lucas S."/>
            <person name="Hammon N."/>
            <person name="Nolan M."/>
            <person name="Tice H."/>
            <person name="Cheng J.F."/>
            <person name="Han C."/>
            <person name="Tapia R."/>
            <person name="Goodwin L."/>
            <person name="Pitluck S."/>
            <person name="Liolios K."/>
            <person name="Ivanova N."/>
            <person name="Mavromatis K."/>
            <person name="Mikhailova N."/>
            <person name="Pati A."/>
            <person name="Chen A."/>
            <person name="Palaniappan K."/>
            <person name="Land M."/>
            <person name="Hauser L."/>
            <person name="Chang Y.J."/>
            <person name="Jeffries C.D."/>
            <person name="Rohde M."/>
            <person name="Spring S."/>
            <person name="Sikorski J."/>
            <person name="Goker M."/>
            <person name="Woyke T."/>
            <person name="Bristow J."/>
            <person name="Eisen J.A."/>
            <person name="Markowitz V."/>
            <person name="Hugenholtz P."/>
            <person name="Kyrpides N.C."/>
            <person name="Klenk H.P."/>
        </authorList>
    </citation>
    <scope>NUCLEOTIDE SEQUENCE [LARGE SCALE GENOMIC DNA]</scope>
    <source>
        <strain evidence="3">DSM 11571 / OCM 486 / SEBR 4847</strain>
    </source>
</reference>
<dbReference type="EMBL" id="CP002117">
    <property type="protein sequence ID" value="ADN35073.1"/>
    <property type="molecule type" value="Genomic_DNA"/>
</dbReference>
<dbReference type="RefSeq" id="WP_013328252.1">
    <property type="nucleotide sequence ID" value="NC_014507.1"/>
</dbReference>
<feature type="transmembrane region" description="Helical" evidence="1">
    <location>
        <begin position="56"/>
        <end position="74"/>
    </location>
</feature>
<dbReference type="GeneID" id="9742740"/>
<dbReference type="PROSITE" id="PS51257">
    <property type="entry name" value="PROKAR_LIPOPROTEIN"/>
    <property type="match status" value="1"/>
</dbReference>
<feature type="transmembrane region" description="Helical" evidence="1">
    <location>
        <begin position="12"/>
        <end position="36"/>
    </location>
</feature>
<dbReference type="Proteomes" id="UP000006565">
    <property type="component" value="Chromosome"/>
</dbReference>
<evidence type="ECO:0000313" key="2">
    <source>
        <dbReference type="EMBL" id="ADN35073.1"/>
    </source>
</evidence>
<evidence type="ECO:0000256" key="1">
    <source>
        <dbReference type="SAM" id="Phobius"/>
    </source>
</evidence>
<evidence type="ECO:0000313" key="3">
    <source>
        <dbReference type="Proteomes" id="UP000006565"/>
    </source>
</evidence>
<dbReference type="KEGG" id="mpi:Mpet_0297"/>
<accession>E1RFC5</accession>